<dbReference type="SUPFAM" id="SSF48371">
    <property type="entry name" value="ARM repeat"/>
    <property type="match status" value="1"/>
</dbReference>
<evidence type="ECO:0000256" key="1">
    <source>
        <dbReference type="SAM" id="MobiDB-lite"/>
    </source>
</evidence>
<name>A0ABR7LZW9_9ACTN</name>
<dbReference type="RefSeq" id="WP_187247431.1">
    <property type="nucleotide sequence ID" value="NZ_BAAAOK010000001.1"/>
</dbReference>
<feature type="region of interest" description="Disordered" evidence="1">
    <location>
        <begin position="224"/>
        <end position="246"/>
    </location>
</feature>
<accession>A0ABR7LZW9</accession>
<reference evidence="2 3" key="1">
    <citation type="submission" date="2020-06" db="EMBL/GenBank/DDBJ databases">
        <title>Actinomadura xiongansis sp. nov., isolated from soil of Baiyangdian.</title>
        <authorList>
            <person name="Zhang X."/>
        </authorList>
    </citation>
    <scope>NUCLEOTIDE SEQUENCE [LARGE SCALE GENOMIC DNA]</scope>
    <source>
        <strain evidence="2 3">HBUM206468</strain>
    </source>
</reference>
<proteinExistence type="predicted"/>
<feature type="region of interest" description="Disordered" evidence="1">
    <location>
        <begin position="1466"/>
        <end position="1490"/>
    </location>
</feature>
<organism evidence="2 3">
    <name type="scientific">Actinomadura alba</name>
    <dbReference type="NCBI Taxonomy" id="406431"/>
    <lineage>
        <taxon>Bacteria</taxon>
        <taxon>Bacillati</taxon>
        <taxon>Actinomycetota</taxon>
        <taxon>Actinomycetes</taxon>
        <taxon>Streptosporangiales</taxon>
        <taxon>Thermomonosporaceae</taxon>
        <taxon>Actinomadura</taxon>
    </lineage>
</organism>
<gene>
    <name evidence="2" type="ORF">HKK74_33605</name>
</gene>
<dbReference type="Proteomes" id="UP000805614">
    <property type="component" value="Unassembled WGS sequence"/>
</dbReference>
<sequence>MKPVGEHREPGAPVLAAIERGDVAWLSAHLDAESCTHDVLRRLLRHDAPRVRRLGLVHLADRVTAARPDTGPSGPTGPTGPAELAELAALLPGSLDGSPEASLLQARLHLRLRPYLPPGSLPPWRTAGLPVPVRIAWLSAEIADRPAAVRGDPAGELLYQAVRGIGATDVDDPAVLARELMADGDPVLCAEALRVVREALYGALLTPARARAHLADLAGLATQNHTAQNHTSQNHTAQNDTAQNGTAHAGVAAAALRELAEPWAALDPLPAERLRGFLRDGAAMPDVTDAVVEAAVRHGHADVLWELAAEPGGPPGLRRRSLELLGELTGRADIRDLMEIAAEDPLLLAGPAVGCLRRLHRRGRFPADADVPAVIALALADHTVSASEFTTILFTCRHEAFRVLAAAPPDDPGWPRRLELLVALAGQGTGDLPIGAAVTGMLPSAPDPAPFLHALRALRHQAAEDAVIATLPRAPAAALDALQAIGGRRTAAALREGLGLSGPHGTDAGPGAVAAHLRPVRHRALELLWQLTDDPKGRRALLPRLTPRDLPGRIAADLGAPDERELTVLSSDLDADRPVEALCRLARNGGASAVPAVTDLLLGIVSGLAASWEPDGAALPSPAAGWSPGTGSTTEPAVPQEVVTALRELGGRLHERGRIRPHCLLDAADVREAGHALVAGVALDLLERPGLHPGEQAILLDLLGRAPLPGIRARVHRLLRHRDRHVRKQAIALLTRDATGDDAQALSASLISLTSAGDVQTVRQALLALGHARARWACHAIAACLEHPNMNVKRTAARVLARTGTPAAVPGLLSWLGRHDNPGLRDELAGALRAILGDAYPATVLAAADRSGDERTRTLLLEALSRRLSARAVGALVDQGSPAGPILLALVARGRLILAAGTPEELADRFAAHGIAATAGPPAAHDDPLDAGVRLLADRGWNIEVARRLVEEVEEHERAPVPVTSDRLRRVRPMLGNWLDLAATGRSGRAPVLRLTLRSCPEPWTAAEIETFTRSARVLISGLANLGGHDRDGLLAVLEEVAPRLPTAAALDLAARVRALPPGSGGGRSPLTLLGRCGAVLTLADVLAALTGARSGPDPATVEESVLREAFMLSQRPASGAPEPDGTREWRAALRAAARSPETLDEFRRGAGPVARVAGSRDHLDALIEVFPSAGHETREALLDWMCTLQPIGAAPWTIAETARGAAPARAPRSGDLDQPRSRALRDRLLAMLDGEDPGRRETAARALRDWPEPEIRLALLRAFLRGRVDLALTADLTRALTVEEAERLTGGTGTGTGTSDDDDREAVRERVARAAAHLDPPEVERLIPLLLEWWERGAPATRAAAGRALRRAAPDALATALSGRLDAGAWGFLDLLDGMPLLRTAPLAETRRRLIAEGRDDLAGRLVLVEGPLRHPGAPERDAATLAALRDRARPPARSSVGPRREELLELARAGRPEQIRRALSRLAEPYDDRPTSPGSAGRPDHDPELEDVLTELSGHAEARVRLHAHRIARKVLDRPSYLRRTTLLLDDPQPDVVRSAVKTLCHAGYEPAVPAVVGLLTHSHPSVRRAAADGLTLVGTSAVPALRHATGRARPDRRHLYVAVLEKITATTTG</sequence>
<dbReference type="InterPro" id="IPR011989">
    <property type="entry name" value="ARM-like"/>
</dbReference>
<evidence type="ECO:0000313" key="2">
    <source>
        <dbReference type="EMBL" id="MBC6470392.1"/>
    </source>
</evidence>
<dbReference type="Pfam" id="PF13646">
    <property type="entry name" value="HEAT_2"/>
    <property type="match status" value="2"/>
</dbReference>
<dbReference type="EMBL" id="JABVEC010000040">
    <property type="protein sequence ID" value="MBC6470392.1"/>
    <property type="molecule type" value="Genomic_DNA"/>
</dbReference>
<dbReference type="PANTHER" id="PTHR12697">
    <property type="entry name" value="PBS LYASE HEAT-LIKE PROTEIN"/>
    <property type="match status" value="1"/>
</dbReference>
<dbReference type="Gene3D" id="1.25.10.10">
    <property type="entry name" value="Leucine-rich Repeat Variant"/>
    <property type="match status" value="2"/>
</dbReference>
<dbReference type="InterPro" id="IPR004155">
    <property type="entry name" value="PBS_lyase_HEAT"/>
</dbReference>
<comment type="caution">
    <text evidence="2">The sequence shown here is derived from an EMBL/GenBank/DDBJ whole genome shotgun (WGS) entry which is preliminary data.</text>
</comment>
<evidence type="ECO:0000313" key="3">
    <source>
        <dbReference type="Proteomes" id="UP000805614"/>
    </source>
</evidence>
<dbReference type="SMART" id="SM00567">
    <property type="entry name" value="EZ_HEAT"/>
    <property type="match status" value="9"/>
</dbReference>
<protein>
    <submittedName>
        <fullName evidence="2">HEAT repeat domain-containing protein</fullName>
    </submittedName>
</protein>
<keyword evidence="3" id="KW-1185">Reference proteome</keyword>
<dbReference type="InterPro" id="IPR016024">
    <property type="entry name" value="ARM-type_fold"/>
</dbReference>
<dbReference type="PANTHER" id="PTHR12697:SF5">
    <property type="entry name" value="DEOXYHYPUSINE HYDROXYLASE"/>
    <property type="match status" value="1"/>
</dbReference>
<feature type="compositionally biased region" description="Polar residues" evidence="1">
    <location>
        <begin position="224"/>
        <end position="241"/>
    </location>
</feature>